<keyword evidence="1" id="KW-0472">Membrane</keyword>
<keyword evidence="1" id="KW-1133">Transmembrane helix</keyword>
<keyword evidence="3" id="KW-1185">Reference proteome</keyword>
<name>D1A251_THECD</name>
<dbReference type="STRING" id="471852.Tcur_4177"/>
<evidence type="ECO:0000256" key="1">
    <source>
        <dbReference type="SAM" id="Phobius"/>
    </source>
</evidence>
<organism evidence="2 3">
    <name type="scientific">Thermomonospora curvata (strain ATCC 19995 / DSM 43183 / JCM 3096 / KCTC 9072 / NBRC 15933 / NCIMB 10081 / Henssen B9)</name>
    <dbReference type="NCBI Taxonomy" id="471852"/>
    <lineage>
        <taxon>Bacteria</taxon>
        <taxon>Bacillati</taxon>
        <taxon>Actinomycetota</taxon>
        <taxon>Actinomycetes</taxon>
        <taxon>Streptosporangiales</taxon>
        <taxon>Thermomonosporaceae</taxon>
        <taxon>Thermomonospora</taxon>
    </lineage>
</organism>
<keyword evidence="1" id="KW-0812">Transmembrane</keyword>
<dbReference type="AlphaFoldDB" id="D1A251"/>
<dbReference type="Proteomes" id="UP000001918">
    <property type="component" value="Chromosome"/>
</dbReference>
<accession>D1A251</accession>
<evidence type="ECO:0000313" key="3">
    <source>
        <dbReference type="Proteomes" id="UP000001918"/>
    </source>
</evidence>
<dbReference type="OrthoDB" id="4808153at2"/>
<dbReference type="EMBL" id="CP001738">
    <property type="protein sequence ID" value="ACY99704.1"/>
    <property type="molecule type" value="Genomic_DNA"/>
</dbReference>
<dbReference type="HOGENOM" id="CLU_049175_0_0_11"/>
<dbReference type="eggNOG" id="COG1357">
    <property type="taxonomic scope" value="Bacteria"/>
</dbReference>
<reference evidence="2 3" key="1">
    <citation type="journal article" date="2011" name="Stand. Genomic Sci.">
        <title>Complete genome sequence of Thermomonospora curvata type strain (B9).</title>
        <authorList>
            <person name="Chertkov O."/>
            <person name="Sikorski J."/>
            <person name="Nolan M."/>
            <person name="Lapidus A."/>
            <person name="Lucas S."/>
            <person name="Del Rio T.G."/>
            <person name="Tice H."/>
            <person name="Cheng J.F."/>
            <person name="Goodwin L."/>
            <person name="Pitluck S."/>
            <person name="Liolios K."/>
            <person name="Ivanova N."/>
            <person name="Mavromatis K."/>
            <person name="Mikhailova N."/>
            <person name="Ovchinnikova G."/>
            <person name="Pati A."/>
            <person name="Chen A."/>
            <person name="Palaniappan K."/>
            <person name="Djao O.D."/>
            <person name="Land M."/>
            <person name="Hauser L."/>
            <person name="Chang Y.J."/>
            <person name="Jeffries C.D."/>
            <person name="Brettin T."/>
            <person name="Han C."/>
            <person name="Detter J.C."/>
            <person name="Rohde M."/>
            <person name="Goker M."/>
            <person name="Woyke T."/>
            <person name="Bristow J."/>
            <person name="Eisen J.A."/>
            <person name="Markowitz V."/>
            <person name="Hugenholtz P."/>
            <person name="Klenk H.P."/>
            <person name="Kyrpides N.C."/>
        </authorList>
    </citation>
    <scope>NUCLEOTIDE SEQUENCE [LARGE SCALE GENOMIC DNA]</scope>
    <source>
        <strain evidence="3">ATCC 19995 / DSM 43183 / JCM 3096 / KCTC 9072 / NBRC 15933 / NCIMB 10081 / Henssen B9</strain>
    </source>
</reference>
<evidence type="ECO:0000313" key="2">
    <source>
        <dbReference type="EMBL" id="ACY99704.1"/>
    </source>
</evidence>
<proteinExistence type="predicted"/>
<sequence>MGTIVARSAAVAAAGLLLLVALIAPGAPARSDTVGQITEGLRSSRLYVTTEARGALDAAGQARVRRALEAADRADVRAVVTRAGVDQRTLIGMLRAVQSRLDRGGTYVAITADDRMLAISDRMSGTELNRLIAQTGGGGIEERLVAFSRLAEDQAIESARSGAITTYVMLVLLVLVAAAVTGLMLVSRTRGRRRLARQMAELKDSVQEDVTRLGEDIAALDLRVTDPGLDPAAREDYARALDSYDAAKAAVAAARRPEDMREVTSALEDGRYHMAAVRARLASEPVPERRPPCFFNPQHGPSARDVVWAPPGGTPREVPACAADAEAVEGGADPDARLVPVGGTRRPYWDAGPLYAPYAGGYYRGFGGVDLLSGMLIGTTLGAVLTPGWGLGAHGDQLGGDAGDLGGGWDFGSGDFGGGFGGDF</sequence>
<dbReference type="RefSeq" id="WP_012854487.1">
    <property type="nucleotide sequence ID" value="NC_013510.1"/>
</dbReference>
<protein>
    <submittedName>
        <fullName evidence="2">Uncharacterized protein</fullName>
    </submittedName>
</protein>
<gene>
    <name evidence="2" type="ordered locus">Tcur_4177</name>
</gene>
<dbReference type="KEGG" id="tcu:Tcur_4177"/>
<feature type="transmembrane region" description="Helical" evidence="1">
    <location>
        <begin position="167"/>
        <end position="187"/>
    </location>
</feature>